<dbReference type="PANTHER" id="PTHR43479">
    <property type="entry name" value="ACREF/ENVCD OPERON REPRESSOR-RELATED"/>
    <property type="match status" value="1"/>
</dbReference>
<reference evidence="1" key="1">
    <citation type="journal article" date="2021" name="PeerJ">
        <title>Extensive microbial diversity within the chicken gut microbiome revealed by metagenomics and culture.</title>
        <authorList>
            <person name="Gilroy R."/>
            <person name="Ravi A."/>
            <person name="Getino M."/>
            <person name="Pursley I."/>
            <person name="Horton D.L."/>
            <person name="Alikhan N.F."/>
            <person name="Baker D."/>
            <person name="Gharbi K."/>
            <person name="Hall N."/>
            <person name="Watson M."/>
            <person name="Adriaenssens E.M."/>
            <person name="Foster-Nyarko E."/>
            <person name="Jarju S."/>
            <person name="Secka A."/>
            <person name="Antonio M."/>
            <person name="Oren A."/>
            <person name="Chaudhuri R.R."/>
            <person name="La Ragione R."/>
            <person name="Hildebrand F."/>
            <person name="Pallen M.J."/>
        </authorList>
    </citation>
    <scope>NUCLEOTIDE SEQUENCE</scope>
    <source>
        <strain evidence="1">CHK173-2145</strain>
    </source>
</reference>
<comment type="caution">
    <text evidence="1">The sequence shown here is derived from an EMBL/GenBank/DDBJ whole genome shotgun (WGS) entry which is preliminary data.</text>
</comment>
<sequence>MDRRIRKTQNAIKHALISQLKTQPLAKISVAAIIAQADISRSTFYLHYDDIYDCYNQIVSETITTLLQKLAKTYPADSTASFSELATTSIHYVMAHRELFELITQSSNHQTIDQLKSKLVEKVLFFEHLDRENPQDYYDVVCSVNGIIGVMTDWLRHGTISQAELTVVVTNIIERI</sequence>
<accession>A0A921JW06</accession>
<dbReference type="PANTHER" id="PTHR43479:SF7">
    <property type="entry name" value="TETR-FAMILY TRANSCRIPTIONAL REGULATOR"/>
    <property type="match status" value="1"/>
</dbReference>
<evidence type="ECO:0000313" key="1">
    <source>
        <dbReference type="EMBL" id="HJE86528.1"/>
    </source>
</evidence>
<dbReference type="Proteomes" id="UP000721920">
    <property type="component" value="Unassembled WGS sequence"/>
</dbReference>
<gene>
    <name evidence="1" type="ORF">K8U88_02975</name>
</gene>
<evidence type="ECO:0000313" key="2">
    <source>
        <dbReference type="Proteomes" id="UP000721920"/>
    </source>
</evidence>
<reference evidence="1" key="2">
    <citation type="submission" date="2021-09" db="EMBL/GenBank/DDBJ databases">
        <authorList>
            <person name="Gilroy R."/>
        </authorList>
    </citation>
    <scope>NUCLEOTIDE SEQUENCE</scope>
    <source>
        <strain evidence="1">CHK173-2145</strain>
    </source>
</reference>
<proteinExistence type="predicted"/>
<dbReference type="InterPro" id="IPR009057">
    <property type="entry name" value="Homeodomain-like_sf"/>
</dbReference>
<dbReference type="SUPFAM" id="SSF46689">
    <property type="entry name" value="Homeodomain-like"/>
    <property type="match status" value="1"/>
</dbReference>
<name>A0A921JW06_9LACO</name>
<dbReference type="AlphaFoldDB" id="A0A921JW06"/>
<protein>
    <submittedName>
        <fullName evidence="1">TetR/AcrR family transcriptional regulator</fullName>
    </submittedName>
</protein>
<dbReference type="EMBL" id="DYXN01000042">
    <property type="protein sequence ID" value="HJE86528.1"/>
    <property type="molecule type" value="Genomic_DNA"/>
</dbReference>
<dbReference type="InterPro" id="IPR050624">
    <property type="entry name" value="HTH-type_Tx_Regulator"/>
</dbReference>
<organism evidence="1 2">
    <name type="scientific">Levilactobacillus hammesii</name>
    <dbReference type="NCBI Taxonomy" id="267633"/>
    <lineage>
        <taxon>Bacteria</taxon>
        <taxon>Bacillati</taxon>
        <taxon>Bacillota</taxon>
        <taxon>Bacilli</taxon>
        <taxon>Lactobacillales</taxon>
        <taxon>Lactobacillaceae</taxon>
        <taxon>Levilactobacillus</taxon>
    </lineage>
</organism>
<dbReference type="Gene3D" id="1.10.357.10">
    <property type="entry name" value="Tetracycline Repressor, domain 2"/>
    <property type="match status" value="1"/>
</dbReference>